<dbReference type="PANTHER" id="PTHR30146:SF138">
    <property type="entry name" value="TRANSCRIPTIONAL REGULATORY PROTEIN"/>
    <property type="match status" value="1"/>
</dbReference>
<dbReference type="InterPro" id="IPR010982">
    <property type="entry name" value="Lambda_DNA-bd_dom_sf"/>
</dbReference>
<accession>A0A917F496</accession>
<dbReference type="EMBL" id="BMCT01000001">
    <property type="protein sequence ID" value="GGF48973.1"/>
    <property type="molecule type" value="Genomic_DNA"/>
</dbReference>
<dbReference type="Gene3D" id="1.10.260.40">
    <property type="entry name" value="lambda repressor-like DNA-binding domains"/>
    <property type="match status" value="1"/>
</dbReference>
<keyword evidence="2" id="KW-0238">DNA-binding</keyword>
<evidence type="ECO:0000256" key="4">
    <source>
        <dbReference type="SAM" id="MobiDB-lite"/>
    </source>
</evidence>
<keyword evidence="3" id="KW-0804">Transcription</keyword>
<feature type="domain" description="HTH lacI-type" evidence="5">
    <location>
        <begin position="5"/>
        <end position="59"/>
    </location>
</feature>
<feature type="region of interest" description="Disordered" evidence="4">
    <location>
        <begin position="336"/>
        <end position="375"/>
    </location>
</feature>
<dbReference type="Pfam" id="PF00356">
    <property type="entry name" value="LacI"/>
    <property type="match status" value="1"/>
</dbReference>
<protein>
    <submittedName>
        <fullName evidence="6">LacI family transcriptional regulator</fullName>
    </submittedName>
</protein>
<evidence type="ECO:0000256" key="3">
    <source>
        <dbReference type="ARBA" id="ARBA00023163"/>
    </source>
</evidence>
<comment type="caution">
    <text evidence="6">The sequence shown here is derived from an EMBL/GenBank/DDBJ whole genome shotgun (WGS) entry which is preliminary data.</text>
</comment>
<reference evidence="6" key="2">
    <citation type="submission" date="2020-09" db="EMBL/GenBank/DDBJ databases">
        <authorList>
            <person name="Sun Q."/>
            <person name="Sedlacek I."/>
        </authorList>
    </citation>
    <scope>NUCLEOTIDE SEQUENCE</scope>
    <source>
        <strain evidence="6">CCM 7897</strain>
    </source>
</reference>
<dbReference type="GO" id="GO:0000976">
    <property type="term" value="F:transcription cis-regulatory region binding"/>
    <property type="evidence" value="ECO:0007669"/>
    <property type="project" value="TreeGrafter"/>
</dbReference>
<dbReference type="Proteomes" id="UP000606044">
    <property type="component" value="Unassembled WGS sequence"/>
</dbReference>
<dbReference type="SUPFAM" id="SSF47413">
    <property type="entry name" value="lambda repressor-like DNA-binding domains"/>
    <property type="match status" value="1"/>
</dbReference>
<dbReference type="PANTHER" id="PTHR30146">
    <property type="entry name" value="LACI-RELATED TRANSCRIPTIONAL REPRESSOR"/>
    <property type="match status" value="1"/>
</dbReference>
<keyword evidence="7" id="KW-1185">Reference proteome</keyword>
<evidence type="ECO:0000256" key="2">
    <source>
        <dbReference type="ARBA" id="ARBA00023125"/>
    </source>
</evidence>
<dbReference type="GO" id="GO:0003700">
    <property type="term" value="F:DNA-binding transcription factor activity"/>
    <property type="evidence" value="ECO:0007669"/>
    <property type="project" value="TreeGrafter"/>
</dbReference>
<gene>
    <name evidence="6" type="ORF">GCM10007301_05270</name>
</gene>
<dbReference type="SMART" id="SM00354">
    <property type="entry name" value="HTH_LACI"/>
    <property type="match status" value="1"/>
</dbReference>
<evidence type="ECO:0000256" key="1">
    <source>
        <dbReference type="ARBA" id="ARBA00023015"/>
    </source>
</evidence>
<dbReference type="InterPro" id="IPR046335">
    <property type="entry name" value="LacI/GalR-like_sensor"/>
</dbReference>
<evidence type="ECO:0000313" key="7">
    <source>
        <dbReference type="Proteomes" id="UP000606044"/>
    </source>
</evidence>
<dbReference type="RefSeq" id="WP_188575129.1">
    <property type="nucleotide sequence ID" value="NZ_BMCT01000001.1"/>
</dbReference>
<evidence type="ECO:0000259" key="5">
    <source>
        <dbReference type="PROSITE" id="PS50932"/>
    </source>
</evidence>
<name>A0A917F496_9HYPH</name>
<evidence type="ECO:0000313" key="6">
    <source>
        <dbReference type="EMBL" id="GGF48973.1"/>
    </source>
</evidence>
<reference evidence="6" key="1">
    <citation type="journal article" date="2014" name="Int. J. Syst. Evol. Microbiol.">
        <title>Complete genome sequence of Corynebacterium casei LMG S-19264T (=DSM 44701T), isolated from a smear-ripened cheese.</title>
        <authorList>
            <consortium name="US DOE Joint Genome Institute (JGI-PGF)"/>
            <person name="Walter F."/>
            <person name="Albersmeier A."/>
            <person name="Kalinowski J."/>
            <person name="Ruckert C."/>
        </authorList>
    </citation>
    <scope>NUCLEOTIDE SEQUENCE</scope>
    <source>
        <strain evidence="6">CCM 7897</strain>
    </source>
</reference>
<proteinExistence type="predicted"/>
<organism evidence="6 7">
    <name type="scientific">Azorhizobium oxalatiphilum</name>
    <dbReference type="NCBI Taxonomy" id="980631"/>
    <lineage>
        <taxon>Bacteria</taxon>
        <taxon>Pseudomonadati</taxon>
        <taxon>Pseudomonadota</taxon>
        <taxon>Alphaproteobacteria</taxon>
        <taxon>Hyphomicrobiales</taxon>
        <taxon>Xanthobacteraceae</taxon>
        <taxon>Azorhizobium</taxon>
    </lineage>
</organism>
<dbReference type="InterPro" id="IPR028082">
    <property type="entry name" value="Peripla_BP_I"/>
</dbReference>
<dbReference type="SUPFAM" id="SSF53822">
    <property type="entry name" value="Periplasmic binding protein-like I"/>
    <property type="match status" value="1"/>
</dbReference>
<dbReference type="CDD" id="cd01392">
    <property type="entry name" value="HTH_LacI"/>
    <property type="match status" value="1"/>
</dbReference>
<dbReference type="Gene3D" id="3.40.50.2300">
    <property type="match status" value="2"/>
</dbReference>
<sequence length="375" mass="39131">MPRPVTIRTVAERAGCSIATVSRVLNGSARASAQVEARVRAAVAELGFRPSEIGRSLKTLRARTIGVVIPSLTNPVFAGSVAGIEAEARGRGHTPLLTATDYEPEREREIVSALVAQSVAGLVLTVADPDANATLDLLDAEAIPYVLVYNEPTQAERAAVTVDNGAASRALTEAFLAAGHRRVLFIAGRFSTSDRSRLRHQGYLAAMGVAGLSPEPVLELDYLADAAAHRAALEGLLAGPARPTGIICSNDLLALSVIAALREMGLCVPGDVSVAGFDGIAIGRLVSPALATVDQPTRRMGERAVERLFALIEGQGSRTVEHLPFELRTGGTLAPAPSLSELSLSEPEAVPAPARGKRPAQTASVSRPSASRKAL</sequence>
<dbReference type="AlphaFoldDB" id="A0A917F496"/>
<dbReference type="InterPro" id="IPR000843">
    <property type="entry name" value="HTH_LacI"/>
</dbReference>
<feature type="compositionally biased region" description="Low complexity" evidence="4">
    <location>
        <begin position="336"/>
        <end position="349"/>
    </location>
</feature>
<dbReference type="Pfam" id="PF13377">
    <property type="entry name" value="Peripla_BP_3"/>
    <property type="match status" value="1"/>
</dbReference>
<dbReference type="PROSITE" id="PS50932">
    <property type="entry name" value="HTH_LACI_2"/>
    <property type="match status" value="1"/>
</dbReference>
<keyword evidence="1" id="KW-0805">Transcription regulation</keyword>